<sequence length="414" mass="47270">MNICLLDRIMMKLTDLTRKASKFVPQDFISNMPDNVVTNILDRLPLQHAVRTSILSRNWRFKWTTLTQLVFDEKFFEYLTKTKGKSNCGGIISRLLLQIKGVVEKFVLSMGKVKGTNDVENINHWILFLSTKSIKDLTLRSVNGIPVKLPTHLFSCLELKHLKLTNCCFHPPHSIPGFPNLLSLKLCVVKFESGILGEILTRCPSLEILDMRHLLYPHKVKLVDFAKSENLKILSLCLYHIDAVAIRSSTIFELVGFLPKLQELDLVFLENYKLTESGATMRFPAACLKALKLSDINLGNVMLLSCVFEMIRHFPNLHTLEITTVIPKRDAHPIPNPIPEVEYNTTGLRSVVFRYFAGSENEVCLIKYILACSPFLEKIVIHSHWSLASDERLMFTMKLLKLRRASTVAEIDFD</sequence>
<dbReference type="InterPro" id="IPR032675">
    <property type="entry name" value="LRR_dom_sf"/>
</dbReference>
<keyword evidence="3" id="KW-1185">Reference proteome</keyword>
<reference evidence="2" key="1">
    <citation type="journal article" date="2017" name="Nature">
        <title>The sunflower genome provides insights into oil metabolism, flowering and Asterid evolution.</title>
        <authorList>
            <person name="Badouin H."/>
            <person name="Gouzy J."/>
            <person name="Grassa C.J."/>
            <person name="Murat F."/>
            <person name="Staton S.E."/>
            <person name="Cottret L."/>
            <person name="Lelandais-Briere C."/>
            <person name="Owens G.L."/>
            <person name="Carrere S."/>
            <person name="Mayjonade B."/>
            <person name="Legrand L."/>
            <person name="Gill N."/>
            <person name="Kane N.C."/>
            <person name="Bowers J.E."/>
            <person name="Hubner S."/>
            <person name="Bellec A."/>
            <person name="Berard A."/>
            <person name="Berges H."/>
            <person name="Blanchet N."/>
            <person name="Boniface M.C."/>
            <person name="Brunel D."/>
            <person name="Catrice O."/>
            <person name="Chaidir N."/>
            <person name="Claudel C."/>
            <person name="Donnadieu C."/>
            <person name="Faraut T."/>
            <person name="Fievet G."/>
            <person name="Helmstetter N."/>
            <person name="King M."/>
            <person name="Knapp S.J."/>
            <person name="Lai Z."/>
            <person name="Le Paslier M.C."/>
            <person name="Lippi Y."/>
            <person name="Lorenzon L."/>
            <person name="Mandel J.R."/>
            <person name="Marage G."/>
            <person name="Marchand G."/>
            <person name="Marquand E."/>
            <person name="Bret-Mestries E."/>
            <person name="Morien E."/>
            <person name="Nambeesan S."/>
            <person name="Nguyen T."/>
            <person name="Pegot-Espagnet P."/>
            <person name="Pouilly N."/>
            <person name="Raftis F."/>
            <person name="Sallet E."/>
            <person name="Schiex T."/>
            <person name="Thomas J."/>
            <person name="Vandecasteele C."/>
            <person name="Vares D."/>
            <person name="Vear F."/>
            <person name="Vautrin S."/>
            <person name="Crespi M."/>
            <person name="Mangin B."/>
            <person name="Burke J.M."/>
            <person name="Salse J."/>
            <person name="Munos S."/>
            <person name="Vincourt P."/>
            <person name="Rieseberg L.H."/>
            <person name="Langlade N.B."/>
        </authorList>
    </citation>
    <scope>NUCLEOTIDE SEQUENCE</scope>
    <source>
        <tissue evidence="2">Leaves</tissue>
    </source>
</reference>
<dbReference type="InterPro" id="IPR006566">
    <property type="entry name" value="FBD"/>
</dbReference>
<dbReference type="InterPro" id="IPR001810">
    <property type="entry name" value="F-box_dom"/>
</dbReference>
<dbReference type="PROSITE" id="PS50181">
    <property type="entry name" value="FBOX"/>
    <property type="match status" value="1"/>
</dbReference>
<dbReference type="SMART" id="SM00579">
    <property type="entry name" value="FBD"/>
    <property type="match status" value="1"/>
</dbReference>
<dbReference type="Gene3D" id="3.80.10.10">
    <property type="entry name" value="Ribonuclease Inhibitor"/>
    <property type="match status" value="1"/>
</dbReference>
<dbReference type="Pfam" id="PF24758">
    <property type="entry name" value="LRR_At5g56370"/>
    <property type="match status" value="1"/>
</dbReference>
<dbReference type="Pfam" id="PF00646">
    <property type="entry name" value="F-box"/>
    <property type="match status" value="1"/>
</dbReference>
<reference evidence="2" key="2">
    <citation type="submission" date="2020-06" db="EMBL/GenBank/DDBJ databases">
        <title>Helianthus annuus Genome sequencing and assembly Release 2.</title>
        <authorList>
            <person name="Gouzy J."/>
            <person name="Langlade N."/>
            <person name="Munos S."/>
        </authorList>
    </citation>
    <scope>NUCLEOTIDE SEQUENCE</scope>
    <source>
        <tissue evidence="2">Leaves</tissue>
    </source>
</reference>
<organism evidence="2 3">
    <name type="scientific">Helianthus annuus</name>
    <name type="common">Common sunflower</name>
    <dbReference type="NCBI Taxonomy" id="4232"/>
    <lineage>
        <taxon>Eukaryota</taxon>
        <taxon>Viridiplantae</taxon>
        <taxon>Streptophyta</taxon>
        <taxon>Embryophyta</taxon>
        <taxon>Tracheophyta</taxon>
        <taxon>Spermatophyta</taxon>
        <taxon>Magnoliopsida</taxon>
        <taxon>eudicotyledons</taxon>
        <taxon>Gunneridae</taxon>
        <taxon>Pentapetalae</taxon>
        <taxon>asterids</taxon>
        <taxon>campanulids</taxon>
        <taxon>Asterales</taxon>
        <taxon>Asteraceae</taxon>
        <taxon>Asteroideae</taxon>
        <taxon>Heliantheae alliance</taxon>
        <taxon>Heliantheae</taxon>
        <taxon>Helianthus</taxon>
    </lineage>
</organism>
<feature type="domain" description="F-box" evidence="1">
    <location>
        <begin position="26"/>
        <end position="79"/>
    </location>
</feature>
<dbReference type="AlphaFoldDB" id="A0A9K3H2A8"/>
<protein>
    <submittedName>
        <fullName evidence="2">F-box domain, FBD domain, leucine-rich repeat domain superfamily</fullName>
    </submittedName>
</protein>
<dbReference type="InterPro" id="IPR055411">
    <property type="entry name" value="LRR_FXL15/At3g58940/PEG3-like"/>
</dbReference>
<dbReference type="Gramene" id="mRNA:HanXRQr2_Chr16g0772581">
    <property type="protein sequence ID" value="mRNA:HanXRQr2_Chr16g0772581"/>
    <property type="gene ID" value="HanXRQr2_Chr16g0772581"/>
</dbReference>
<gene>
    <name evidence="2" type="ORF">HanXRQr2_Chr16g0772581</name>
</gene>
<accession>A0A9K3H2A8</accession>
<comment type="caution">
    <text evidence="2">The sequence shown here is derived from an EMBL/GenBank/DDBJ whole genome shotgun (WGS) entry which is preliminary data.</text>
</comment>
<evidence type="ECO:0000259" key="1">
    <source>
        <dbReference type="PROSITE" id="PS50181"/>
    </source>
</evidence>
<evidence type="ECO:0000313" key="3">
    <source>
        <dbReference type="Proteomes" id="UP000215914"/>
    </source>
</evidence>
<name>A0A9K3H2A8_HELAN</name>
<dbReference type="SUPFAM" id="SSF52047">
    <property type="entry name" value="RNI-like"/>
    <property type="match status" value="1"/>
</dbReference>
<dbReference type="SUPFAM" id="SSF81383">
    <property type="entry name" value="F-box domain"/>
    <property type="match status" value="1"/>
</dbReference>
<evidence type="ECO:0000313" key="2">
    <source>
        <dbReference type="EMBL" id="KAF5762069.1"/>
    </source>
</evidence>
<dbReference type="PANTHER" id="PTHR31639:SF312">
    <property type="entry name" value="CYCLIN-LIKE F-BOX"/>
    <property type="match status" value="1"/>
</dbReference>
<dbReference type="PANTHER" id="PTHR31639">
    <property type="entry name" value="F-BOX PROTEIN-LIKE"/>
    <property type="match status" value="1"/>
</dbReference>
<dbReference type="EMBL" id="MNCJ02000331">
    <property type="protein sequence ID" value="KAF5762069.1"/>
    <property type="molecule type" value="Genomic_DNA"/>
</dbReference>
<proteinExistence type="predicted"/>
<dbReference type="Proteomes" id="UP000215914">
    <property type="component" value="Unassembled WGS sequence"/>
</dbReference>
<dbReference type="InterPro" id="IPR036047">
    <property type="entry name" value="F-box-like_dom_sf"/>
</dbReference>